<dbReference type="GO" id="GO:0009626">
    <property type="term" value="P:plant-type hypersensitive response"/>
    <property type="evidence" value="ECO:0007669"/>
    <property type="project" value="UniProtKB-ARBA"/>
</dbReference>
<feature type="domain" description="Disease resistance protein winged helix" evidence="10">
    <location>
        <begin position="681"/>
        <end position="752"/>
    </location>
</feature>
<dbReference type="RefSeq" id="XP_044453557.1">
    <property type="nucleotide sequence ID" value="XM_044597622.1"/>
</dbReference>
<dbReference type="InterPro" id="IPR055414">
    <property type="entry name" value="LRR_R13L4/SHOC2-like"/>
</dbReference>
<dbReference type="PANTHER" id="PTHR23155">
    <property type="entry name" value="DISEASE RESISTANCE PROTEIN RP"/>
    <property type="match status" value="1"/>
</dbReference>
<dbReference type="GO" id="GO:0002758">
    <property type="term" value="P:innate immune response-activating signaling pathway"/>
    <property type="evidence" value="ECO:0007669"/>
    <property type="project" value="UniProtKB-ARBA"/>
</dbReference>
<dbReference type="Gramene" id="TraesCS1A03G0048900.1">
    <property type="protein sequence ID" value="TraesCS1A03G0048900.1.CDS"/>
    <property type="gene ID" value="TraesCS1A03G0048900"/>
</dbReference>
<dbReference type="OMA" id="CLCATCC"/>
<dbReference type="GeneID" id="123185795"/>
<dbReference type="InterPro" id="IPR036388">
    <property type="entry name" value="WH-like_DNA-bd_sf"/>
</dbReference>
<dbReference type="Proteomes" id="UP000019116">
    <property type="component" value="Chromosome 1A"/>
</dbReference>
<keyword evidence="4" id="KW-0547">Nucleotide-binding</keyword>
<dbReference type="KEGG" id="taes:123185795"/>
<dbReference type="InterPro" id="IPR042197">
    <property type="entry name" value="Apaf_helical"/>
</dbReference>
<dbReference type="Gene3D" id="3.40.50.300">
    <property type="entry name" value="P-loop containing nucleotide triphosphate hydrolases"/>
    <property type="match status" value="2"/>
</dbReference>
<feature type="region of interest" description="Disordered" evidence="7">
    <location>
        <begin position="348"/>
        <end position="376"/>
    </location>
</feature>
<reference evidence="12" key="2">
    <citation type="submission" date="2018-10" db="UniProtKB">
        <authorList>
            <consortium name="EnsemblPlants"/>
        </authorList>
    </citation>
    <scope>IDENTIFICATION</scope>
</reference>
<keyword evidence="2" id="KW-0433">Leucine-rich repeat</keyword>
<dbReference type="SUPFAM" id="SSF52058">
    <property type="entry name" value="L domain-like"/>
    <property type="match status" value="1"/>
</dbReference>
<feature type="compositionally biased region" description="Polar residues" evidence="7">
    <location>
        <begin position="348"/>
        <end position="367"/>
    </location>
</feature>
<dbReference type="Pfam" id="PF18052">
    <property type="entry name" value="Rx_N"/>
    <property type="match status" value="1"/>
</dbReference>
<dbReference type="Gramene" id="TraesJUL1A03G00002860.1">
    <property type="protein sequence ID" value="TraesJUL1A03G00002860.1"/>
    <property type="gene ID" value="TraesJUL1A03G00002860"/>
</dbReference>
<keyword evidence="3" id="KW-0677">Repeat</keyword>
<dbReference type="InterPro" id="IPR044974">
    <property type="entry name" value="Disease_R_plants"/>
</dbReference>
<gene>
    <name evidence="12" type="primary">LOC123185795</name>
</gene>
<dbReference type="SUPFAM" id="SSF52540">
    <property type="entry name" value="P-loop containing nucleoside triphosphate hydrolases"/>
    <property type="match status" value="2"/>
</dbReference>
<dbReference type="STRING" id="4565.A0A3B5XTN8"/>
<proteinExistence type="inferred from homology"/>
<feature type="domain" description="NB-ARC" evidence="8">
    <location>
        <begin position="178"/>
        <end position="342"/>
    </location>
</feature>
<reference evidence="12" key="1">
    <citation type="submission" date="2018-08" db="EMBL/GenBank/DDBJ databases">
        <authorList>
            <person name="Rossello M."/>
        </authorList>
    </citation>
    <scope>NUCLEOTIDE SEQUENCE [LARGE SCALE GENOMIC DNA]</scope>
    <source>
        <strain evidence="12">cv. Chinese Spring</strain>
    </source>
</reference>
<dbReference type="FunFam" id="1.10.10.10:FF:000322">
    <property type="entry name" value="Probable disease resistance protein At1g63360"/>
    <property type="match status" value="1"/>
</dbReference>
<dbReference type="Gramene" id="TraesCS1A02G021700.1">
    <property type="protein sequence ID" value="TraesCS1A02G021700.1"/>
    <property type="gene ID" value="TraesCS1A02G021700"/>
</dbReference>
<dbReference type="PaxDb" id="4565-Traes_1AS_C7A8188D1.1"/>
<keyword evidence="13" id="KW-1185">Reference proteome</keyword>
<feature type="domain" description="NB-ARC" evidence="8">
    <location>
        <begin position="405"/>
        <end position="591"/>
    </location>
</feature>
<dbReference type="InterPro" id="IPR041118">
    <property type="entry name" value="Rx_N"/>
</dbReference>
<dbReference type="PANTHER" id="PTHR23155:SF1114">
    <property type="entry name" value="OS02G0475500 PROTEIN"/>
    <property type="match status" value="1"/>
</dbReference>
<dbReference type="Pfam" id="PF23559">
    <property type="entry name" value="WHD_DRP"/>
    <property type="match status" value="1"/>
</dbReference>
<dbReference type="PRINTS" id="PR00364">
    <property type="entry name" value="DISEASERSIST"/>
</dbReference>
<dbReference type="AlphaFoldDB" id="A0A3B5XTN8"/>
<organism evidence="12">
    <name type="scientific">Triticum aestivum</name>
    <name type="common">Wheat</name>
    <dbReference type="NCBI Taxonomy" id="4565"/>
    <lineage>
        <taxon>Eukaryota</taxon>
        <taxon>Viridiplantae</taxon>
        <taxon>Streptophyta</taxon>
        <taxon>Embryophyta</taxon>
        <taxon>Tracheophyta</taxon>
        <taxon>Spermatophyta</taxon>
        <taxon>Magnoliopsida</taxon>
        <taxon>Liliopsida</taxon>
        <taxon>Poales</taxon>
        <taxon>Poaceae</taxon>
        <taxon>BOP clade</taxon>
        <taxon>Pooideae</taxon>
        <taxon>Triticodae</taxon>
        <taxon>Triticeae</taxon>
        <taxon>Triticinae</taxon>
        <taxon>Triticum</taxon>
    </lineage>
</organism>
<dbReference type="Pfam" id="PF23598">
    <property type="entry name" value="LRR_14"/>
    <property type="match status" value="2"/>
</dbReference>
<evidence type="ECO:0000256" key="3">
    <source>
        <dbReference type="ARBA" id="ARBA00022737"/>
    </source>
</evidence>
<dbReference type="Gene3D" id="1.20.5.4130">
    <property type="match status" value="1"/>
</dbReference>
<dbReference type="Gene3D" id="3.80.10.10">
    <property type="entry name" value="Ribonuclease Inhibitor"/>
    <property type="match status" value="2"/>
</dbReference>
<dbReference type="InterPro" id="IPR027417">
    <property type="entry name" value="P-loop_NTPase"/>
</dbReference>
<dbReference type="InterPro" id="IPR032675">
    <property type="entry name" value="LRR_dom_sf"/>
</dbReference>
<dbReference type="RefSeq" id="XP_044453564.1">
    <property type="nucleotide sequence ID" value="XM_044597629.1"/>
</dbReference>
<dbReference type="Gramene" id="TraesPARA_EIv1.0_0097740.1">
    <property type="protein sequence ID" value="TraesPARA_EIv1.0_0097740.1.CDS"/>
    <property type="gene ID" value="TraesPARA_EIv1.0_0097740"/>
</dbReference>
<feature type="domain" description="Disease resistance R13L4/SHOC-2-like LRR" evidence="11">
    <location>
        <begin position="970"/>
        <end position="1201"/>
    </location>
</feature>
<feature type="domain" description="Disease resistance R13L4/SHOC-2-like LRR" evidence="11">
    <location>
        <begin position="804"/>
        <end position="906"/>
    </location>
</feature>
<evidence type="ECO:0000256" key="4">
    <source>
        <dbReference type="ARBA" id="ARBA00022741"/>
    </source>
</evidence>
<evidence type="ECO:0000259" key="9">
    <source>
        <dbReference type="Pfam" id="PF18052"/>
    </source>
</evidence>
<dbReference type="InterPro" id="IPR038005">
    <property type="entry name" value="RX-like_CC"/>
</dbReference>
<dbReference type="InterPro" id="IPR002182">
    <property type="entry name" value="NB-ARC"/>
</dbReference>
<comment type="similarity">
    <text evidence="1">Belongs to the disease resistance NB-LRR family.</text>
</comment>
<feature type="domain" description="Disease resistance N-terminal" evidence="9">
    <location>
        <begin position="12"/>
        <end position="96"/>
    </location>
</feature>
<evidence type="ECO:0000259" key="10">
    <source>
        <dbReference type="Pfam" id="PF23559"/>
    </source>
</evidence>
<dbReference type="InterPro" id="IPR058922">
    <property type="entry name" value="WHD_DRP"/>
</dbReference>
<dbReference type="CDD" id="cd14798">
    <property type="entry name" value="RX-CC_like"/>
    <property type="match status" value="1"/>
</dbReference>
<dbReference type="Gramene" id="TraesJAG1A03G00007240.1">
    <property type="protein sequence ID" value="TraesJAG1A03G00007240.1"/>
    <property type="gene ID" value="TraesJAG1A03G00007240"/>
</dbReference>
<evidence type="ECO:0000256" key="5">
    <source>
        <dbReference type="ARBA" id="ARBA00022821"/>
    </source>
</evidence>
<dbReference type="Gene3D" id="1.10.10.10">
    <property type="entry name" value="Winged helix-like DNA-binding domain superfamily/Winged helix DNA-binding domain"/>
    <property type="match status" value="1"/>
</dbReference>
<dbReference type="GO" id="GO:0042742">
    <property type="term" value="P:defense response to bacterium"/>
    <property type="evidence" value="ECO:0007669"/>
    <property type="project" value="UniProtKB-ARBA"/>
</dbReference>
<evidence type="ECO:0000256" key="2">
    <source>
        <dbReference type="ARBA" id="ARBA00022614"/>
    </source>
</evidence>
<evidence type="ECO:0000313" key="12">
    <source>
        <dbReference type="EnsemblPlants" id="TraesCS1A02G021700.1"/>
    </source>
</evidence>
<evidence type="ECO:0000256" key="6">
    <source>
        <dbReference type="ARBA" id="ARBA00023054"/>
    </source>
</evidence>
<evidence type="ECO:0000313" key="13">
    <source>
        <dbReference type="Proteomes" id="UP000019116"/>
    </source>
</evidence>
<evidence type="ECO:0000256" key="1">
    <source>
        <dbReference type="ARBA" id="ARBA00008894"/>
    </source>
</evidence>
<protein>
    <submittedName>
        <fullName evidence="12">Uncharacterized protein</fullName>
    </submittedName>
</protein>
<dbReference type="Gramene" id="TraesMAC1A03G00005710.1">
    <property type="protein sequence ID" value="TraesMAC1A03G00005710.1"/>
    <property type="gene ID" value="TraesMAC1A03G00005710"/>
</dbReference>
<dbReference type="SMR" id="A0A3B5XTN8"/>
<evidence type="ECO:0000259" key="8">
    <source>
        <dbReference type="Pfam" id="PF00931"/>
    </source>
</evidence>
<keyword evidence="5" id="KW-0611">Plant defense</keyword>
<dbReference type="Pfam" id="PF00931">
    <property type="entry name" value="NB-ARC"/>
    <property type="match status" value="2"/>
</dbReference>
<evidence type="ECO:0000256" key="7">
    <source>
        <dbReference type="SAM" id="MobiDB-lite"/>
    </source>
</evidence>
<dbReference type="OrthoDB" id="676979at2759"/>
<evidence type="ECO:0000259" key="11">
    <source>
        <dbReference type="Pfam" id="PF23598"/>
    </source>
</evidence>
<keyword evidence="6" id="KW-0175">Coiled coil</keyword>
<accession>A0A3B5XTN8</accession>
<sequence>MEATALSVGKSVLSGALRYATSALAEEVALQLGVRRDQVFITNELEMMQAFLMSAHDDGDDNRVVKVWVKQVRDVAYDVEDTLQEFAVRLEKQSWWRIRRNLLDRRRVAKQMKELRASVEDVSQRNMRYNLIKGSGSKATMAEQSSITSSALVGINEARCMSRQEKSKLDLFQLINQKENGLRVIAVWGTSVDLGQTCIIRTVYENQDIESKFPCRAWVRVMHPFNLKDFVQCLVEQFHAAIGVDVLLETEKTSQELIEEFNGCVNKKRYLIVLNDLSTIEEWDRIKKCFPNNNMGSRIIVSTAQVEVGSLCAGQGSMASQLRQLSADQNIYAFHEKVSQDETDLIKTESSSNRAITSTDNNSTTSEISEDQSKGADEKTIVKKSFTRLRTTVTALEESHLVGREKEKDEIVKLISDQPTQEFQVITVWGMGGLGKTTLVKDIYQNQELSSMFEKRACITVMHPFNLEGLLRSLIMQLDRESSEKKDVAGLMGSTKNILLLMPLAELSKELARLLEGKRCLIVLDDLSSTAEWNMIIPIFHGMEKTSRIIVTTREKNIADLCSENKENIYMLKNLEYKDAHDLFTKKVFKEITDLDTQYPELVEQTELILRKCGRLPLAIVTIGGFLASQPKTSLEWRKLNDHISAELEMNPELGTIRIVLMRSYDGLPYHLKSCFLYMPIFPEDYKVGRGRLARRWSAEGYTREMRGKTAEEIADTYFMELISRSMILPSQQSLHNAKGIDSCQVHDLIREIGVSKSMEENLVFTLEEGCSSNSQAMVRNLAISSNWNGDKREFESKVDMSRLRSITCFGEWKSFYISRQMRLLRVLDLEDITTTLHDHHLKHIGKLLHLRYISLRGCLGITQLPDLLGDLRQLETLDIRDTNILMLPKTIIKLQKLNYLRAGKTSEDERFSWDMSEDLPHALKNRLCNLLLGMAGCCYILYLDDEQNTMRHRTVCTYFCFSLLPAVVMRLELDGVLVQRGMRKLKTLHTLGVVNIGQRGKLVLQDIKELTQLRKFGVTGVKKENGQELCSAIVGLSRLESLSIRSEGEPGLCDCLDGKFSFPETLQSLKLYGNLVKLPEWVQGLKNLVKLKLRSSRITEHDTTIQLLGNLPHLEFLHMLEKSIEGEEVRLSFQPGMFPSLAVLELSMGLEGRLKSVMFEQGTTMKLEVLKFGTTTYIDSSSVLGLPSLATLKEVVLEGKYGDPELAYLRAEIAENPHRPVVKRV</sequence>
<name>A0A3B5XTN8_WHEAT</name>
<dbReference type="RefSeq" id="XP_044453573.1">
    <property type="nucleotide sequence ID" value="XM_044597638.1"/>
</dbReference>
<dbReference type="EnsemblPlants" id="TraesCS1A02G021700.1">
    <property type="protein sequence ID" value="TraesCS1A02G021700.1"/>
    <property type="gene ID" value="TraesCS1A02G021700"/>
</dbReference>
<dbReference type="Gene3D" id="1.10.8.430">
    <property type="entry name" value="Helical domain of apoptotic protease-activating factors"/>
    <property type="match status" value="1"/>
</dbReference>
<dbReference type="GO" id="GO:0043531">
    <property type="term" value="F:ADP binding"/>
    <property type="evidence" value="ECO:0007669"/>
    <property type="project" value="InterPro"/>
</dbReference>
<dbReference type="Gramene" id="TraesSYM1A03G00006030.1">
    <property type="protein sequence ID" value="TraesSYM1A03G00006030.1"/>
    <property type="gene ID" value="TraesSYM1A03G00006030"/>
</dbReference>